<feature type="compositionally biased region" description="Basic and acidic residues" evidence="1">
    <location>
        <begin position="139"/>
        <end position="152"/>
    </location>
</feature>
<gene>
    <name evidence="2" type="ORF">B0A55_07675</name>
</gene>
<evidence type="ECO:0000313" key="2">
    <source>
        <dbReference type="EMBL" id="TKA71569.1"/>
    </source>
</evidence>
<reference evidence="2 3" key="1">
    <citation type="submission" date="2017-03" db="EMBL/GenBank/DDBJ databases">
        <title>Genomes of endolithic fungi from Antarctica.</title>
        <authorList>
            <person name="Coleine C."/>
            <person name="Masonjones S."/>
            <person name="Stajich J.E."/>
        </authorList>
    </citation>
    <scope>NUCLEOTIDE SEQUENCE [LARGE SCALE GENOMIC DNA]</scope>
    <source>
        <strain evidence="2 3">CCFEE 5184</strain>
    </source>
</reference>
<protein>
    <submittedName>
        <fullName evidence="2">Uncharacterized protein</fullName>
    </submittedName>
</protein>
<accession>A0A4V6WL15</accession>
<name>A0A4V6WL15_9PEZI</name>
<comment type="caution">
    <text evidence="2">The sequence shown here is derived from an EMBL/GenBank/DDBJ whole genome shotgun (WGS) entry which is preliminary data.</text>
</comment>
<dbReference type="Proteomes" id="UP000309340">
    <property type="component" value="Unassembled WGS sequence"/>
</dbReference>
<evidence type="ECO:0000256" key="1">
    <source>
        <dbReference type="SAM" id="MobiDB-lite"/>
    </source>
</evidence>
<evidence type="ECO:0000313" key="3">
    <source>
        <dbReference type="Proteomes" id="UP000309340"/>
    </source>
</evidence>
<dbReference type="AlphaFoldDB" id="A0A4V6WL15"/>
<dbReference type="EMBL" id="NAJQ01000347">
    <property type="protein sequence ID" value="TKA71569.1"/>
    <property type="molecule type" value="Genomic_DNA"/>
</dbReference>
<proteinExistence type="predicted"/>
<sequence length="164" mass="18067">MSSTTRAPIITTGISTYVDVYDYVENRLEPSRRSKRMAGYYLAQGFRVTDQHSFDLMVEHHTDGSRHLVRGEDVYVTHLDKNRRKTILGSSSRPANPPPRELTDYEKCVVHIIDECETPNCDHPVHFVGSTTGDLEFGASEKRTDDGGKKGGEGGAGRSAAPGA</sequence>
<feature type="region of interest" description="Disordered" evidence="1">
    <location>
        <begin position="130"/>
        <end position="164"/>
    </location>
</feature>
<organism evidence="2 3">
    <name type="scientific">Friedmanniomyces simplex</name>
    <dbReference type="NCBI Taxonomy" id="329884"/>
    <lineage>
        <taxon>Eukaryota</taxon>
        <taxon>Fungi</taxon>
        <taxon>Dikarya</taxon>
        <taxon>Ascomycota</taxon>
        <taxon>Pezizomycotina</taxon>
        <taxon>Dothideomycetes</taxon>
        <taxon>Dothideomycetidae</taxon>
        <taxon>Mycosphaerellales</taxon>
        <taxon>Teratosphaeriaceae</taxon>
        <taxon>Friedmanniomyces</taxon>
    </lineage>
</organism>
<keyword evidence="3" id="KW-1185">Reference proteome</keyword>